<evidence type="ECO:0000256" key="4">
    <source>
        <dbReference type="ARBA" id="ARBA00022827"/>
    </source>
</evidence>
<dbReference type="Pfam" id="PF07992">
    <property type="entry name" value="Pyr_redox_2"/>
    <property type="match status" value="1"/>
</dbReference>
<dbReference type="RefSeq" id="WP_308347850.1">
    <property type="nucleotide sequence ID" value="NZ_CP129971.1"/>
</dbReference>
<organism evidence="10 11">
    <name type="scientific">Marivirga salinarum</name>
    <dbReference type="NCBI Taxonomy" id="3059078"/>
    <lineage>
        <taxon>Bacteria</taxon>
        <taxon>Pseudomonadati</taxon>
        <taxon>Bacteroidota</taxon>
        <taxon>Cytophagia</taxon>
        <taxon>Cytophagales</taxon>
        <taxon>Marivirgaceae</taxon>
        <taxon>Marivirga</taxon>
    </lineage>
</organism>
<keyword evidence="6" id="KW-0520">NAD</keyword>
<keyword evidence="5" id="KW-0560">Oxidoreductase</keyword>
<dbReference type="InterPro" id="IPR023753">
    <property type="entry name" value="FAD/NAD-binding_dom"/>
</dbReference>
<dbReference type="PANTHER" id="PTHR43706:SF47">
    <property type="entry name" value="EXTERNAL NADH-UBIQUINONE OXIDOREDUCTASE 1, MITOCHONDRIAL-RELATED"/>
    <property type="match status" value="1"/>
</dbReference>
<keyword evidence="8" id="KW-0472">Membrane</keyword>
<gene>
    <name evidence="10" type="ORF">QYS49_37155</name>
</gene>
<keyword evidence="8" id="KW-1133">Transmembrane helix</keyword>
<protein>
    <recommendedName>
        <fullName evidence="2">NADH:ubiquinone reductase (non-electrogenic)</fullName>
        <ecNumber evidence="2">1.6.5.9</ecNumber>
    </recommendedName>
</protein>
<dbReference type="KEGG" id="msaa:QYS49_37155"/>
<evidence type="ECO:0000256" key="6">
    <source>
        <dbReference type="ARBA" id="ARBA00023027"/>
    </source>
</evidence>
<evidence type="ECO:0000256" key="5">
    <source>
        <dbReference type="ARBA" id="ARBA00023002"/>
    </source>
</evidence>
<evidence type="ECO:0000259" key="9">
    <source>
        <dbReference type="Pfam" id="PF07992"/>
    </source>
</evidence>
<dbReference type="EMBL" id="CP129971">
    <property type="protein sequence ID" value="WMN11085.1"/>
    <property type="molecule type" value="Genomic_DNA"/>
</dbReference>
<dbReference type="AlphaFoldDB" id="A0AA51RE67"/>
<sequence length="442" mass="50054">MEKKKVIFIGCGYVSVWAYKELYGRLRKKINNKEIEVTVISISNCHDFHGFTGEFINGFLPINFKSTPQEQIFKGANYIQAKLKSIQASENAVEYINDNGDVAKLHYDQLVLGTGSLDNFDSIEGANAYGLSVKKSNGIKELRERLVRNLTEAENSNDPNEIESLLSFTVIGAGFAGVEVSGNLVESLNILKSDFPILEKYSFKVNLVYSSDEILPQLQKKRVLRNYSIKTIEKLGIHLYPNQKVQKIVDGKVFMEDGSSLNTNFVVCTMGQTNDVYSKESSMKINDSKRLIVDAFLKNPEHGNIWSGGDAAIVKRPYFSGTCNYDALWAIKHGTRIGKNLTRVLKNKKPGKFKYPGLGQTASFYKNKAILEIYGLPFTGILAWYIRIGFFLYFMPSRRLAFNAFKSILFDSKIRKSSWHSLIQQNQEELIIDRDFNKVEAL</sequence>
<dbReference type="Proteomes" id="UP001230496">
    <property type="component" value="Chromosome"/>
</dbReference>
<proteinExistence type="inferred from homology"/>
<evidence type="ECO:0000256" key="1">
    <source>
        <dbReference type="ARBA" id="ARBA00005272"/>
    </source>
</evidence>
<keyword evidence="4" id="KW-0274">FAD</keyword>
<evidence type="ECO:0000256" key="3">
    <source>
        <dbReference type="ARBA" id="ARBA00022630"/>
    </source>
</evidence>
<evidence type="ECO:0000256" key="2">
    <source>
        <dbReference type="ARBA" id="ARBA00012637"/>
    </source>
</evidence>
<dbReference type="InterPro" id="IPR045024">
    <property type="entry name" value="NDH-2"/>
</dbReference>
<evidence type="ECO:0000313" key="11">
    <source>
        <dbReference type="Proteomes" id="UP001230496"/>
    </source>
</evidence>
<reference evidence="10 11" key="1">
    <citation type="submission" date="2023-08" db="EMBL/GenBank/DDBJ databases">
        <title>Comparative genomics and taxonomic characterization of three novel marine species of genus Marivirga.</title>
        <authorList>
            <person name="Muhammad N."/>
            <person name="Kim S.-G."/>
        </authorList>
    </citation>
    <scope>NUCLEOTIDE SEQUENCE [LARGE SCALE GENOMIC DNA]</scope>
    <source>
        <strain evidence="10 11">BDSF4-3</strain>
    </source>
</reference>
<feature type="transmembrane region" description="Helical" evidence="8">
    <location>
        <begin position="373"/>
        <end position="394"/>
    </location>
</feature>
<dbReference type="SUPFAM" id="SSF51905">
    <property type="entry name" value="FAD/NAD(P)-binding domain"/>
    <property type="match status" value="2"/>
</dbReference>
<evidence type="ECO:0000256" key="8">
    <source>
        <dbReference type="SAM" id="Phobius"/>
    </source>
</evidence>
<keyword evidence="11" id="KW-1185">Reference proteome</keyword>
<dbReference type="Gene3D" id="3.50.50.100">
    <property type="match status" value="1"/>
</dbReference>
<dbReference type="InterPro" id="IPR036188">
    <property type="entry name" value="FAD/NAD-bd_sf"/>
</dbReference>
<evidence type="ECO:0000256" key="7">
    <source>
        <dbReference type="ARBA" id="ARBA00047599"/>
    </source>
</evidence>
<keyword evidence="3" id="KW-0285">Flavoprotein</keyword>
<evidence type="ECO:0000313" key="10">
    <source>
        <dbReference type="EMBL" id="WMN11085.1"/>
    </source>
</evidence>
<dbReference type="EC" id="1.6.5.9" evidence="2"/>
<dbReference type="PANTHER" id="PTHR43706">
    <property type="entry name" value="NADH DEHYDROGENASE"/>
    <property type="match status" value="1"/>
</dbReference>
<name>A0AA51RE67_9BACT</name>
<dbReference type="GO" id="GO:0050136">
    <property type="term" value="F:NADH dehydrogenase (quinone) (non-electrogenic) activity"/>
    <property type="evidence" value="ECO:0007669"/>
    <property type="project" value="UniProtKB-EC"/>
</dbReference>
<keyword evidence="8" id="KW-0812">Transmembrane</keyword>
<comment type="catalytic activity">
    <reaction evidence="7">
        <text>a quinone + NADH + H(+) = a quinol + NAD(+)</text>
        <dbReference type="Rhea" id="RHEA:46160"/>
        <dbReference type="ChEBI" id="CHEBI:15378"/>
        <dbReference type="ChEBI" id="CHEBI:24646"/>
        <dbReference type="ChEBI" id="CHEBI:57540"/>
        <dbReference type="ChEBI" id="CHEBI:57945"/>
        <dbReference type="ChEBI" id="CHEBI:132124"/>
        <dbReference type="EC" id="1.6.5.9"/>
    </reaction>
</comment>
<feature type="domain" description="FAD/NAD(P)-binding" evidence="9">
    <location>
        <begin position="5"/>
        <end position="312"/>
    </location>
</feature>
<accession>A0AA51RE67</accession>
<comment type="similarity">
    <text evidence="1">Belongs to the NADH dehydrogenase family.</text>
</comment>